<dbReference type="EMBL" id="AP009386">
    <property type="protein sequence ID" value="BAG46935.1"/>
    <property type="molecule type" value="Genomic_DNA"/>
</dbReference>
<organism evidence="1 2">
    <name type="scientific">Burkholderia multivorans (strain ATCC 17616 / 249)</name>
    <dbReference type="NCBI Taxonomy" id="395019"/>
    <lineage>
        <taxon>Bacteria</taxon>
        <taxon>Pseudomonadati</taxon>
        <taxon>Pseudomonadota</taxon>
        <taxon>Betaproteobacteria</taxon>
        <taxon>Burkholderiales</taxon>
        <taxon>Burkholderiaceae</taxon>
        <taxon>Burkholderia</taxon>
        <taxon>Burkholderia cepacia complex</taxon>
    </lineage>
</organism>
<keyword evidence="2" id="KW-1185">Reference proteome</keyword>
<dbReference type="Proteomes" id="UP000008815">
    <property type="component" value="Chromosome 2"/>
</dbReference>
<dbReference type="HOGENOM" id="CLU_2045294_0_0_4"/>
<evidence type="ECO:0000313" key="1">
    <source>
        <dbReference type="EMBL" id="BAG46935.1"/>
    </source>
</evidence>
<proteinExistence type="predicted"/>
<dbReference type="KEGG" id="bmj:BMULJ_05093"/>
<reference evidence="1 2" key="1">
    <citation type="submission" date="2007-04" db="EMBL/GenBank/DDBJ databases">
        <title>Complete genome sequence of Burkholderia multivorans ATCC 17616.</title>
        <authorList>
            <person name="Ohtsubo Y."/>
            <person name="Yamashita A."/>
            <person name="Kurokawa K."/>
            <person name="Takami H."/>
            <person name="Yuhara S."/>
            <person name="Nishiyama E."/>
            <person name="Endo R."/>
            <person name="Miyazaki R."/>
            <person name="Ono A."/>
            <person name="Yano K."/>
            <person name="Ito M."/>
            <person name="Sota M."/>
            <person name="Yuji N."/>
            <person name="Hattori M."/>
            <person name="Tsuda M."/>
        </authorList>
    </citation>
    <scope>NUCLEOTIDE SEQUENCE [LARGE SCALE GENOMIC DNA]</scope>
    <source>
        <strain evidence="2">ATCC 17616 / 249</strain>
    </source>
</reference>
<evidence type="ECO:0000313" key="2">
    <source>
        <dbReference type="Proteomes" id="UP000008815"/>
    </source>
</evidence>
<name>A0A0H3KNY3_BURM1</name>
<accession>A0A0H3KNY3</accession>
<protein>
    <submittedName>
        <fullName evidence="1">Uncharacterized protein</fullName>
    </submittedName>
</protein>
<sequence length="120" mass="13676">MYACGFRIYFTPLPGFFSPFPHGTGSLSVDHEYLALEDGPPIFRQDFTCPALLVVHLVLSYCFRLQGYHLLWPHFPERSANNTNKEYKAHPISLATTLGISVDFFSCGYLDVSVHRVRFT</sequence>
<dbReference type="AlphaFoldDB" id="A0A0H3KNY3"/>
<gene>
    <name evidence="1" type="ordered locus">BMULJ_05093</name>
</gene>